<accession>A0AAJ2BLI7</accession>
<evidence type="ECO:0000259" key="6">
    <source>
        <dbReference type="PROSITE" id="PS51168"/>
    </source>
</evidence>
<keyword evidence="4 7" id="KW-0413">Isomerase</keyword>
<dbReference type="AlphaFoldDB" id="A0AAJ2BLI7"/>
<evidence type="ECO:0000256" key="1">
    <source>
        <dbReference type="ARBA" id="ARBA00004817"/>
    </source>
</evidence>
<dbReference type="Gene3D" id="1.20.59.10">
    <property type="entry name" value="Chorismate mutase"/>
    <property type="match status" value="1"/>
</dbReference>
<dbReference type="PANTHER" id="PTHR38041">
    <property type="entry name" value="CHORISMATE MUTASE"/>
    <property type="match status" value="1"/>
</dbReference>
<evidence type="ECO:0000256" key="2">
    <source>
        <dbReference type="ARBA" id="ARBA00012404"/>
    </source>
</evidence>
<dbReference type="InterPro" id="IPR036263">
    <property type="entry name" value="Chorismate_II_sf"/>
</dbReference>
<comment type="caution">
    <text evidence="7">The sequence shown here is derived from an EMBL/GenBank/DDBJ whole genome shotgun (WGS) entry which is preliminary data.</text>
</comment>
<dbReference type="GO" id="GO:0004106">
    <property type="term" value="F:chorismate mutase activity"/>
    <property type="evidence" value="ECO:0007669"/>
    <property type="project" value="UniProtKB-EC"/>
</dbReference>
<dbReference type="Proteomes" id="UP001268036">
    <property type="component" value="Unassembled WGS sequence"/>
</dbReference>
<evidence type="ECO:0000313" key="8">
    <source>
        <dbReference type="Proteomes" id="UP001268036"/>
    </source>
</evidence>
<organism evidence="7 8">
    <name type="scientific">Pseudomonas oryzihabitans</name>
    <dbReference type="NCBI Taxonomy" id="47885"/>
    <lineage>
        <taxon>Bacteria</taxon>
        <taxon>Pseudomonadati</taxon>
        <taxon>Pseudomonadota</taxon>
        <taxon>Gammaproteobacteria</taxon>
        <taxon>Pseudomonadales</taxon>
        <taxon>Pseudomonadaceae</taxon>
        <taxon>Pseudomonas</taxon>
    </lineage>
</organism>
<dbReference type="EMBL" id="JAVJAF010000001">
    <property type="protein sequence ID" value="MDR6234595.1"/>
    <property type="molecule type" value="Genomic_DNA"/>
</dbReference>
<dbReference type="SMART" id="SM00830">
    <property type="entry name" value="CM_2"/>
    <property type="match status" value="1"/>
</dbReference>
<dbReference type="InterPro" id="IPR002701">
    <property type="entry name" value="CM_II_prokaryot"/>
</dbReference>
<feature type="region of interest" description="Disordered" evidence="5">
    <location>
        <begin position="1"/>
        <end position="20"/>
    </location>
</feature>
<reference evidence="7" key="1">
    <citation type="submission" date="2023-08" db="EMBL/GenBank/DDBJ databases">
        <title>Functional and genomic diversity of the sorghum phyllosphere microbiome.</title>
        <authorList>
            <person name="Shade A."/>
        </authorList>
    </citation>
    <scope>NUCLEOTIDE SEQUENCE</scope>
    <source>
        <strain evidence="7">SORGH_AS_0201</strain>
    </source>
</reference>
<comment type="pathway">
    <text evidence="1">Metabolic intermediate biosynthesis; prephenate biosynthesis; prephenate from chorismate: step 1/1.</text>
</comment>
<keyword evidence="3" id="KW-0732">Signal</keyword>
<dbReference type="PROSITE" id="PS51168">
    <property type="entry name" value="CHORISMATE_MUT_2"/>
    <property type="match status" value="1"/>
</dbReference>
<dbReference type="EC" id="5.4.99.5" evidence="2"/>
<dbReference type="Pfam" id="PF01817">
    <property type="entry name" value="CM_2"/>
    <property type="match status" value="1"/>
</dbReference>
<proteinExistence type="predicted"/>
<dbReference type="InterPro" id="IPR051331">
    <property type="entry name" value="Chorismate_mutase-related"/>
</dbReference>
<feature type="compositionally biased region" description="Pro residues" evidence="5">
    <location>
        <begin position="1"/>
        <end position="11"/>
    </location>
</feature>
<dbReference type="NCBIfam" id="TIGR01806">
    <property type="entry name" value="CM_mono2"/>
    <property type="match status" value="1"/>
</dbReference>
<dbReference type="PANTHER" id="PTHR38041:SF2">
    <property type="entry name" value="SECRETED CHORISMATE MUTASE"/>
    <property type="match status" value="1"/>
</dbReference>
<dbReference type="SUPFAM" id="SSF48600">
    <property type="entry name" value="Chorismate mutase II"/>
    <property type="match status" value="1"/>
</dbReference>
<dbReference type="GO" id="GO:0046417">
    <property type="term" value="P:chorismate metabolic process"/>
    <property type="evidence" value="ECO:0007669"/>
    <property type="project" value="InterPro"/>
</dbReference>
<name>A0AAJ2BLI7_9PSED</name>
<sequence length="219" mass="23221">MRAPLCPPNPPLYHASLTTPPPRASFGALSPALEIVMPGIRWLAIPLLSLALGAQAAPSPLPELLDAMTQRLTVADQVARSKHDSGKPVLDETRERQVLDSVGQAAQGAAVTPATAQTFFAAQMEANKLVQYGLLDAWRRGMRPLPAATPDLAGLRTRLDTLQTRLLAGLAATGELRAAADCPAQLDQALTAHLATAQPDDLHRLALLRALGDFCALPR</sequence>
<dbReference type="NCBIfam" id="NF006741">
    <property type="entry name" value="PRK09269.1"/>
    <property type="match status" value="1"/>
</dbReference>
<dbReference type="RefSeq" id="WP_309758465.1">
    <property type="nucleotide sequence ID" value="NZ_JAVJAF010000001.1"/>
</dbReference>
<dbReference type="InterPro" id="IPR008240">
    <property type="entry name" value="Chorismate_mutase_periplasmic"/>
</dbReference>
<evidence type="ECO:0000256" key="4">
    <source>
        <dbReference type="ARBA" id="ARBA00023235"/>
    </source>
</evidence>
<evidence type="ECO:0000256" key="5">
    <source>
        <dbReference type="SAM" id="MobiDB-lite"/>
    </source>
</evidence>
<dbReference type="InterPro" id="IPR036979">
    <property type="entry name" value="CM_dom_sf"/>
</dbReference>
<protein>
    <recommendedName>
        <fullName evidence="2">chorismate mutase</fullName>
        <ecNumber evidence="2">5.4.99.5</ecNumber>
    </recommendedName>
</protein>
<evidence type="ECO:0000256" key="3">
    <source>
        <dbReference type="ARBA" id="ARBA00022729"/>
    </source>
</evidence>
<feature type="domain" description="Chorismate mutase" evidence="6">
    <location>
        <begin position="41"/>
        <end position="135"/>
    </location>
</feature>
<evidence type="ECO:0000313" key="7">
    <source>
        <dbReference type="EMBL" id="MDR6234595.1"/>
    </source>
</evidence>
<gene>
    <name evidence="7" type="ORF">QE440_002336</name>
</gene>
<dbReference type="GO" id="GO:0009697">
    <property type="term" value="P:salicylic acid biosynthetic process"/>
    <property type="evidence" value="ECO:0007669"/>
    <property type="project" value="TreeGrafter"/>
</dbReference>